<dbReference type="AlphaFoldDB" id="Q7MEE1"/>
<gene>
    <name evidence="1" type="ordered locus">VVA0729</name>
</gene>
<dbReference type="STRING" id="672.VV93_v1c37250"/>
<evidence type="ECO:0000313" key="1">
    <source>
        <dbReference type="EMBL" id="BAC96755.1"/>
    </source>
</evidence>
<accession>Q7MEE1</accession>
<dbReference type="EMBL" id="BA000038">
    <property type="protein sequence ID" value="BAC96755.1"/>
    <property type="molecule type" value="Genomic_DNA"/>
</dbReference>
<evidence type="ECO:0000313" key="2">
    <source>
        <dbReference type="Proteomes" id="UP000002675"/>
    </source>
</evidence>
<organism evidence="1 2">
    <name type="scientific">Vibrio vulnificus (strain YJ016)</name>
    <dbReference type="NCBI Taxonomy" id="196600"/>
    <lineage>
        <taxon>Bacteria</taxon>
        <taxon>Pseudomonadati</taxon>
        <taxon>Pseudomonadota</taxon>
        <taxon>Gammaproteobacteria</taxon>
        <taxon>Vibrionales</taxon>
        <taxon>Vibrionaceae</taxon>
        <taxon>Vibrio</taxon>
    </lineage>
</organism>
<dbReference type="KEGG" id="vvy:VVA0729"/>
<reference evidence="1 2" key="1">
    <citation type="journal article" date="2003" name="Genome Res.">
        <title>Comparative genome analysis of Vibrio vulnificus, a marine pathogen.</title>
        <authorList>
            <person name="Chen C.Y."/>
            <person name="Wu K.M."/>
            <person name="Chang Y.C."/>
            <person name="Chang C.H."/>
            <person name="Tsai H.C."/>
            <person name="Liao T.L."/>
            <person name="Liu Y.M."/>
            <person name="Chen H.J."/>
            <person name="Shen A.B."/>
            <person name="Li J.C."/>
            <person name="Su T.L."/>
            <person name="Shao C.P."/>
            <person name="Lee C.T."/>
            <person name="Hor L.I."/>
            <person name="Tsai S.F."/>
        </authorList>
    </citation>
    <scope>NUCLEOTIDE SEQUENCE [LARGE SCALE GENOMIC DNA]</scope>
    <source>
        <strain evidence="1 2">YJ016</strain>
    </source>
</reference>
<protein>
    <submittedName>
        <fullName evidence="1">Uncharacterized protein</fullName>
    </submittedName>
</protein>
<name>Q7MEE1_VIBVY</name>
<dbReference type="Proteomes" id="UP000002675">
    <property type="component" value="Chromosome II"/>
</dbReference>
<sequence length="39" mass="4510">MSEFELKNDETLEWLDAMEIGIDLSQYPNEENDADSDVC</sequence>
<dbReference type="HOGENOM" id="CLU_212848_0_0_6"/>
<proteinExistence type="predicted"/>